<evidence type="ECO:0000313" key="2">
    <source>
        <dbReference type="Proteomes" id="UP000242913"/>
    </source>
</evidence>
<accession>A0A238BMA1</accession>
<dbReference type="AlphaFoldDB" id="A0A238BMA1"/>
<dbReference type="EMBL" id="KZ270414">
    <property type="protein sequence ID" value="OZC05790.1"/>
    <property type="molecule type" value="Genomic_DNA"/>
</dbReference>
<keyword evidence="2" id="KW-1185">Reference proteome</keyword>
<reference evidence="1 2" key="1">
    <citation type="submission" date="2015-12" db="EMBL/GenBank/DDBJ databases">
        <title>Draft genome of the nematode, Onchocerca flexuosa.</title>
        <authorList>
            <person name="Mitreva M."/>
        </authorList>
    </citation>
    <scope>NUCLEOTIDE SEQUENCE [LARGE SCALE GENOMIC DNA]</scope>
    <source>
        <strain evidence="1">Red Deer</strain>
    </source>
</reference>
<proteinExistence type="predicted"/>
<gene>
    <name evidence="1" type="ORF">X798_07235</name>
</gene>
<evidence type="ECO:0000313" key="1">
    <source>
        <dbReference type="EMBL" id="OZC05790.1"/>
    </source>
</evidence>
<name>A0A238BMA1_9BILA</name>
<dbReference type="Proteomes" id="UP000242913">
    <property type="component" value="Unassembled WGS sequence"/>
</dbReference>
<protein>
    <submittedName>
        <fullName evidence="1">Uncharacterized protein</fullName>
    </submittedName>
</protein>
<organism evidence="1 2">
    <name type="scientific">Onchocerca flexuosa</name>
    <dbReference type="NCBI Taxonomy" id="387005"/>
    <lineage>
        <taxon>Eukaryota</taxon>
        <taxon>Metazoa</taxon>
        <taxon>Ecdysozoa</taxon>
        <taxon>Nematoda</taxon>
        <taxon>Chromadorea</taxon>
        <taxon>Rhabditida</taxon>
        <taxon>Spirurina</taxon>
        <taxon>Spiruromorpha</taxon>
        <taxon>Filarioidea</taxon>
        <taxon>Onchocercidae</taxon>
        <taxon>Onchocerca</taxon>
    </lineage>
</organism>
<sequence length="72" mass="8369">MLNVIRYIMLDALVGTEAKELSGKTESIVIKCERQPSSVMLKKTSKYKVDLFPSRKYHFVKFEDNIGQRFVI</sequence>